<evidence type="ECO:0000256" key="5">
    <source>
        <dbReference type="ARBA" id="ARBA00023136"/>
    </source>
</evidence>
<reference evidence="8" key="1">
    <citation type="submission" date="2022-10" db="EMBL/GenBank/DDBJ databases">
        <authorList>
            <person name="Yu W.X."/>
        </authorList>
    </citation>
    <scope>NUCLEOTIDE SEQUENCE</scope>
    <source>
        <strain evidence="8">D04</strain>
    </source>
</reference>
<dbReference type="Gene3D" id="1.20.1250.20">
    <property type="entry name" value="MFS general substrate transporter like domains"/>
    <property type="match status" value="1"/>
</dbReference>
<dbReference type="GO" id="GO:0022857">
    <property type="term" value="F:transmembrane transporter activity"/>
    <property type="evidence" value="ECO:0007669"/>
    <property type="project" value="InterPro"/>
</dbReference>
<name>A0AAE3MGA2_9BACT</name>
<feature type="domain" description="Major facilitator superfamily (MFS) profile" evidence="7">
    <location>
        <begin position="18"/>
        <end position="426"/>
    </location>
</feature>
<dbReference type="EMBL" id="JAPDPI010000035">
    <property type="protein sequence ID" value="MCW3807029.1"/>
    <property type="molecule type" value="Genomic_DNA"/>
</dbReference>
<feature type="transmembrane region" description="Helical" evidence="6">
    <location>
        <begin position="252"/>
        <end position="274"/>
    </location>
</feature>
<keyword evidence="9" id="KW-1185">Reference proteome</keyword>
<dbReference type="PANTHER" id="PTHR43385:SF1">
    <property type="entry name" value="RIBOFLAVIN TRANSPORTER RIBJ"/>
    <property type="match status" value="1"/>
</dbReference>
<evidence type="ECO:0000256" key="6">
    <source>
        <dbReference type="SAM" id="Phobius"/>
    </source>
</evidence>
<dbReference type="RefSeq" id="WP_301201035.1">
    <property type="nucleotide sequence ID" value="NZ_JAPDPI010000035.1"/>
</dbReference>
<gene>
    <name evidence="8" type="ORF">OM074_15435</name>
</gene>
<organism evidence="8 9">
    <name type="scientific">Plebeiibacterium marinum</name>
    <dbReference type="NCBI Taxonomy" id="2992111"/>
    <lineage>
        <taxon>Bacteria</taxon>
        <taxon>Pseudomonadati</taxon>
        <taxon>Bacteroidota</taxon>
        <taxon>Bacteroidia</taxon>
        <taxon>Marinilabiliales</taxon>
        <taxon>Marinilabiliaceae</taxon>
        <taxon>Plebeiibacterium</taxon>
    </lineage>
</organism>
<comment type="caution">
    <text evidence="8">The sequence shown here is derived from an EMBL/GenBank/DDBJ whole genome shotgun (WGS) entry which is preliminary data.</text>
</comment>
<dbReference type="SUPFAM" id="SSF103473">
    <property type="entry name" value="MFS general substrate transporter"/>
    <property type="match status" value="1"/>
</dbReference>
<evidence type="ECO:0000256" key="2">
    <source>
        <dbReference type="ARBA" id="ARBA00022448"/>
    </source>
</evidence>
<dbReference type="Proteomes" id="UP001207408">
    <property type="component" value="Unassembled WGS sequence"/>
</dbReference>
<dbReference type="InterPro" id="IPR036259">
    <property type="entry name" value="MFS_trans_sf"/>
</dbReference>
<feature type="transmembrane region" description="Helical" evidence="6">
    <location>
        <begin position="116"/>
        <end position="137"/>
    </location>
</feature>
<dbReference type="InterPro" id="IPR011701">
    <property type="entry name" value="MFS"/>
</dbReference>
<evidence type="ECO:0000256" key="1">
    <source>
        <dbReference type="ARBA" id="ARBA00004141"/>
    </source>
</evidence>
<sequence>MTRLASINKWPFFYGFIIVLVGTIGVWVSVPGQTVGVSTFTDPVKEALGLTRDQISLAYALGTIGSSLILGIAGKWFDKYGARKVSFYAAAGLALSVAIASQSAHVSDWIQSRISYFTWVIPFIVIMLCFFMIRFSGQGVLTLSSRNMIMLWFEEYRGRVNAISSVAVSLGFSISPLWIDYLIEGYGWEHAWLWIGAGLVVMALVILITFRDSPEKYDLKPDGNLLKKTSAKESSSSIKQFTRKEAIKTRAFWMYGLMLAFNGYFVTGLTFHIVSVFGSVGYDKTQALSFFLPMSVVSLVASIICNAVSDKIKLKKLLFAMIIASMVCSIGLALLSSGMGFYLLIGGVGIMSGLYAVLSSVTWPRFFGRKHLGAISGVNMQMIVFSSALGPYMFSLSYKLFDSYAPIALAGLLGLVVIAIGSLKADNPQ</sequence>
<feature type="transmembrane region" description="Helical" evidence="6">
    <location>
        <begin position="85"/>
        <end position="104"/>
    </location>
</feature>
<evidence type="ECO:0000313" key="9">
    <source>
        <dbReference type="Proteomes" id="UP001207408"/>
    </source>
</evidence>
<feature type="transmembrane region" description="Helical" evidence="6">
    <location>
        <begin position="404"/>
        <end position="423"/>
    </location>
</feature>
<feature type="transmembrane region" description="Helical" evidence="6">
    <location>
        <begin position="191"/>
        <end position="210"/>
    </location>
</feature>
<keyword evidence="4 6" id="KW-1133">Transmembrane helix</keyword>
<feature type="transmembrane region" description="Helical" evidence="6">
    <location>
        <begin position="341"/>
        <end position="360"/>
    </location>
</feature>
<proteinExistence type="predicted"/>
<evidence type="ECO:0000256" key="3">
    <source>
        <dbReference type="ARBA" id="ARBA00022692"/>
    </source>
</evidence>
<evidence type="ECO:0000313" key="8">
    <source>
        <dbReference type="EMBL" id="MCW3807029.1"/>
    </source>
</evidence>
<keyword evidence="3 6" id="KW-0812">Transmembrane</keyword>
<keyword evidence="5 6" id="KW-0472">Membrane</keyword>
<feature type="transmembrane region" description="Helical" evidence="6">
    <location>
        <begin position="286"/>
        <end position="305"/>
    </location>
</feature>
<dbReference type="Pfam" id="PF07690">
    <property type="entry name" value="MFS_1"/>
    <property type="match status" value="1"/>
</dbReference>
<feature type="transmembrane region" description="Helical" evidence="6">
    <location>
        <begin position="12"/>
        <end position="30"/>
    </location>
</feature>
<protein>
    <submittedName>
        <fullName evidence="8">MFS transporter</fullName>
    </submittedName>
</protein>
<dbReference type="GO" id="GO:0016020">
    <property type="term" value="C:membrane"/>
    <property type="evidence" value="ECO:0007669"/>
    <property type="project" value="UniProtKB-SubCell"/>
</dbReference>
<dbReference type="PANTHER" id="PTHR43385">
    <property type="entry name" value="RIBOFLAVIN TRANSPORTER RIBJ"/>
    <property type="match status" value="1"/>
</dbReference>
<accession>A0AAE3MGA2</accession>
<comment type="subcellular location">
    <subcellularLocation>
        <location evidence="1">Membrane</location>
        <topology evidence="1">Multi-pass membrane protein</topology>
    </subcellularLocation>
</comment>
<feature type="transmembrane region" description="Helical" evidence="6">
    <location>
        <begin position="158"/>
        <end position="179"/>
    </location>
</feature>
<dbReference type="InterPro" id="IPR052983">
    <property type="entry name" value="MFS_Riboflavin_Transporter"/>
</dbReference>
<evidence type="ECO:0000256" key="4">
    <source>
        <dbReference type="ARBA" id="ARBA00022989"/>
    </source>
</evidence>
<keyword evidence="2" id="KW-0813">Transport</keyword>
<evidence type="ECO:0000259" key="7">
    <source>
        <dbReference type="PROSITE" id="PS50850"/>
    </source>
</evidence>
<dbReference type="PROSITE" id="PS50850">
    <property type="entry name" value="MFS"/>
    <property type="match status" value="1"/>
</dbReference>
<feature type="transmembrane region" description="Helical" evidence="6">
    <location>
        <begin position="317"/>
        <end position="335"/>
    </location>
</feature>
<feature type="transmembrane region" description="Helical" evidence="6">
    <location>
        <begin position="55"/>
        <end position="73"/>
    </location>
</feature>
<dbReference type="InterPro" id="IPR020846">
    <property type="entry name" value="MFS_dom"/>
</dbReference>
<feature type="transmembrane region" description="Helical" evidence="6">
    <location>
        <begin position="372"/>
        <end position="392"/>
    </location>
</feature>
<dbReference type="AlphaFoldDB" id="A0AAE3MGA2"/>